<evidence type="ECO:0000313" key="2">
    <source>
        <dbReference type="Proteomes" id="UP000199051"/>
    </source>
</evidence>
<organism evidence="1 2">
    <name type="scientific">Actinokineospora terrae</name>
    <dbReference type="NCBI Taxonomy" id="155974"/>
    <lineage>
        <taxon>Bacteria</taxon>
        <taxon>Bacillati</taxon>
        <taxon>Actinomycetota</taxon>
        <taxon>Actinomycetes</taxon>
        <taxon>Pseudonocardiales</taxon>
        <taxon>Pseudonocardiaceae</taxon>
        <taxon>Actinokineospora</taxon>
    </lineage>
</organism>
<evidence type="ECO:0000313" key="1">
    <source>
        <dbReference type="EMBL" id="SES12606.1"/>
    </source>
</evidence>
<protein>
    <submittedName>
        <fullName evidence="1">Uncharacterized protein</fullName>
    </submittedName>
</protein>
<accession>A0A1H9UT70</accession>
<name>A0A1H9UT70_9PSEU</name>
<dbReference type="AlphaFoldDB" id="A0A1H9UT70"/>
<dbReference type="Proteomes" id="UP000199051">
    <property type="component" value="Unassembled WGS sequence"/>
</dbReference>
<gene>
    <name evidence="1" type="ORF">SAMN04487818_107462</name>
</gene>
<dbReference type="EMBL" id="FOGI01000007">
    <property type="protein sequence ID" value="SES12606.1"/>
    <property type="molecule type" value="Genomic_DNA"/>
</dbReference>
<proteinExistence type="predicted"/>
<sequence>MLRTEAGFRMTRVPEDVYEEDYSWPEEPVATYAQAIDRLQEKWAGRVDIDLVWMGKRGPGRDARLAFLDHNRIELFARRIRSAAHASLFENVIDGACPIFGRHALWYPGSDTIVARIVGDYAGMINFLGRRIARLQPGAKVSRESSLGRDVLGLLQSEGVVITAEPQSSASNSGRTLRITNATRDLGGFYRNRYQYGSWLSLEMRNFGVTDVSAAESILTGHGSSFLYGITRSSGVSLRLWDSSSRLTIRNRRADRTIKFPTRRYEEIPAMLYAKASEAGRDSLERYLKYYQVLEYFMPRASEDLKLAQNANSMRKTLTPYPIGDENRDNLGIERNKLEAVIDAATTSVQVIGFLMGGPTLSVLSNARVLQDVHALPADPAGKIISGVIYQKEVAKRVYAIRCRIVHTKEEFNNGHVGPLLPYGREARDLEPDIGLVRFLAERALQHWSQPLS</sequence>
<keyword evidence="2" id="KW-1185">Reference proteome</keyword>
<reference evidence="2" key="1">
    <citation type="submission" date="2016-10" db="EMBL/GenBank/DDBJ databases">
        <authorList>
            <person name="Varghese N."/>
            <person name="Submissions S."/>
        </authorList>
    </citation>
    <scope>NUCLEOTIDE SEQUENCE [LARGE SCALE GENOMIC DNA]</scope>
    <source>
        <strain evidence="2">DSM 44260</strain>
    </source>
</reference>